<evidence type="ECO:0000313" key="1">
    <source>
        <dbReference type="EMBL" id="GIF79338.1"/>
    </source>
</evidence>
<proteinExistence type="predicted"/>
<dbReference type="SUPFAM" id="SSF54285">
    <property type="entry name" value="MoaD/ThiS"/>
    <property type="match status" value="1"/>
</dbReference>
<dbReference type="InterPro" id="IPR012675">
    <property type="entry name" value="Beta-grasp_dom_sf"/>
</dbReference>
<dbReference type="EMBL" id="BONF01000005">
    <property type="protein sequence ID" value="GIF79338.1"/>
    <property type="molecule type" value="Genomic_DNA"/>
</dbReference>
<dbReference type="PANTHER" id="PTHR34472">
    <property type="entry name" value="SULFUR CARRIER PROTEIN THIS"/>
    <property type="match status" value="1"/>
</dbReference>
<sequence length="67" mass="7227">MITVLVNDVPRPAERDETVAELLAVLEVPRRGVAVAVNGEVVRRADWPAHRLTDGDRVEVLTAAQGG</sequence>
<dbReference type="Gene3D" id="3.10.20.30">
    <property type="match status" value="1"/>
</dbReference>
<dbReference type="PANTHER" id="PTHR34472:SF1">
    <property type="entry name" value="SULFUR CARRIER PROTEIN THIS"/>
    <property type="match status" value="1"/>
</dbReference>
<reference evidence="1 2" key="1">
    <citation type="submission" date="2021-01" db="EMBL/GenBank/DDBJ databases">
        <title>Whole genome shotgun sequence of Catellatospora bangladeshensis NBRC 107357.</title>
        <authorList>
            <person name="Komaki H."/>
            <person name="Tamura T."/>
        </authorList>
    </citation>
    <scope>NUCLEOTIDE SEQUENCE [LARGE SCALE GENOMIC DNA]</scope>
    <source>
        <strain evidence="1 2">NBRC 107357</strain>
    </source>
</reference>
<keyword evidence="2" id="KW-1185">Reference proteome</keyword>
<dbReference type="InterPro" id="IPR016155">
    <property type="entry name" value="Mopterin_synth/thiamin_S_b"/>
</dbReference>
<dbReference type="NCBIfam" id="TIGR01683">
    <property type="entry name" value="thiS"/>
    <property type="match status" value="1"/>
</dbReference>
<accession>A0A8J3JIR6</accession>
<name>A0A8J3JIR6_9ACTN</name>
<dbReference type="AlphaFoldDB" id="A0A8J3JIR6"/>
<comment type="caution">
    <text evidence="1">The sequence shown here is derived from an EMBL/GenBank/DDBJ whole genome shotgun (WGS) entry which is preliminary data.</text>
</comment>
<dbReference type="Proteomes" id="UP000601223">
    <property type="component" value="Unassembled WGS sequence"/>
</dbReference>
<protein>
    <submittedName>
        <fullName evidence="1">Thiamine biosynthesis protein ThiS</fullName>
    </submittedName>
</protein>
<dbReference type="InterPro" id="IPR003749">
    <property type="entry name" value="ThiS/MoaD-like"/>
</dbReference>
<gene>
    <name evidence="1" type="primary">thiS</name>
    <name evidence="1" type="ORF">Cba03nite_06870</name>
</gene>
<dbReference type="Pfam" id="PF02597">
    <property type="entry name" value="ThiS"/>
    <property type="match status" value="1"/>
</dbReference>
<evidence type="ECO:0000313" key="2">
    <source>
        <dbReference type="Proteomes" id="UP000601223"/>
    </source>
</evidence>
<organism evidence="1 2">
    <name type="scientific">Catellatospora bangladeshensis</name>
    <dbReference type="NCBI Taxonomy" id="310355"/>
    <lineage>
        <taxon>Bacteria</taxon>
        <taxon>Bacillati</taxon>
        <taxon>Actinomycetota</taxon>
        <taxon>Actinomycetes</taxon>
        <taxon>Micromonosporales</taxon>
        <taxon>Micromonosporaceae</taxon>
        <taxon>Catellatospora</taxon>
    </lineage>
</organism>
<dbReference type="InterPro" id="IPR010035">
    <property type="entry name" value="Thi_S"/>
</dbReference>
<dbReference type="CDD" id="cd00565">
    <property type="entry name" value="Ubl_ThiS"/>
    <property type="match status" value="1"/>
</dbReference>